<dbReference type="OrthoDB" id="9795486at2"/>
<feature type="compositionally biased region" description="Basic and acidic residues" evidence="4">
    <location>
        <begin position="30"/>
        <end position="39"/>
    </location>
</feature>
<reference evidence="7 8" key="1">
    <citation type="submission" date="2015-05" db="EMBL/GenBank/DDBJ databases">
        <title>Whole genome sequence and identification of bacterial endophytes from Costus igneus.</title>
        <authorList>
            <person name="Lee Y.P."/>
            <person name="Gan H.M."/>
            <person name="Eng W."/>
            <person name="Wheatley M.S."/>
            <person name="Caraballo A."/>
            <person name="Polter S."/>
            <person name="Savka M.A."/>
            <person name="Hudson A.O."/>
        </authorList>
    </citation>
    <scope>NUCLEOTIDE SEQUENCE [LARGE SCALE GENOMIC DNA]</scope>
    <source>
        <strain evidence="7 8">RIT379</strain>
    </source>
</reference>
<dbReference type="RefSeq" id="WP_047941973.1">
    <property type="nucleotide sequence ID" value="NZ_JBCLPU010000006.1"/>
</dbReference>
<dbReference type="SMART" id="SM00710">
    <property type="entry name" value="PbH1"/>
    <property type="match status" value="6"/>
</dbReference>
<feature type="compositionally biased region" description="Polar residues" evidence="4">
    <location>
        <begin position="40"/>
        <end position="55"/>
    </location>
</feature>
<dbReference type="Gene3D" id="2.160.20.10">
    <property type="entry name" value="Single-stranded right-handed beta-helix, Pectin lyase-like"/>
    <property type="match status" value="1"/>
</dbReference>
<dbReference type="InterPro" id="IPR006633">
    <property type="entry name" value="Carb-bd_sugar_hydrolysis-dom"/>
</dbReference>
<evidence type="ECO:0000256" key="2">
    <source>
        <dbReference type="ARBA" id="ARBA00022525"/>
    </source>
</evidence>
<feature type="region of interest" description="Disordered" evidence="4">
    <location>
        <begin position="30"/>
        <end position="62"/>
    </location>
</feature>
<accession>A0A0J1LC82</accession>
<protein>
    <recommendedName>
        <fullName evidence="6">Carbohydrate-binding/sugar hydrolysis domain-containing protein</fullName>
    </recommendedName>
</protein>
<sequence length="481" mass="53948">MKKEVVILIAIVILVVIIYEFIDWRGKTEDRETEPKINQEQETGIQSLYVSPTGNDRNDGSKEHPFQTLKKAADKAVAGTTVYIREGIYKEPLTVKHSGKKQLPIVFQAYDQEKVIISGVEMAEKEEETSLITIQNKNYVSIKGLIMEDLSTSLADETVMGIYIAGSSSHIVIENNVVRKISTMNEDGNAHGIAVYGTEGMKNIVIRNNVVQDLKLGASEALVLNGNIDGFIIEGNTVRNNDNIGIDLIGYEGTGKKDDFTRNGIIKNNIVYNNSSFGNPAYGEDYSAAGIYVDGGKNIKVKANTVYLNDLGIEATSEHRKKYADNIEITHNIVYENVYTGISIGGYDEERGGTTNTIIAKNILYQNDTKGLEGGQLLLQYDTKKNTIQQNIMTTSSSQLFIVNEFQKNVDNRLVKNIYHKEENKQGRWIWKGEEYTDFIDFKEASNSDKQSMYIDPKYKNPLKHDFDLKPNSPVYDILSE</sequence>
<dbReference type="GO" id="GO:0016837">
    <property type="term" value="F:carbon-oxygen lyase activity, acting on polysaccharides"/>
    <property type="evidence" value="ECO:0007669"/>
    <property type="project" value="TreeGrafter"/>
</dbReference>
<dbReference type="SMART" id="SM00722">
    <property type="entry name" value="CASH"/>
    <property type="match status" value="1"/>
</dbReference>
<dbReference type="InterPro" id="IPR006626">
    <property type="entry name" value="PbH1"/>
</dbReference>
<name>A0A0J1LC82_NIACI</name>
<comment type="caution">
    <text evidence="7">The sequence shown here is derived from an EMBL/GenBank/DDBJ whole genome shotgun (WGS) entry which is preliminary data.</text>
</comment>
<evidence type="ECO:0000256" key="3">
    <source>
        <dbReference type="ARBA" id="ARBA00022729"/>
    </source>
</evidence>
<proteinExistence type="predicted"/>
<evidence type="ECO:0000313" key="7">
    <source>
        <dbReference type="EMBL" id="KLV26530.1"/>
    </source>
</evidence>
<dbReference type="Proteomes" id="UP000036045">
    <property type="component" value="Unassembled WGS sequence"/>
</dbReference>
<organism evidence="7 8">
    <name type="scientific">Niallia circulans</name>
    <name type="common">Bacillus circulans</name>
    <dbReference type="NCBI Taxonomy" id="1397"/>
    <lineage>
        <taxon>Bacteria</taxon>
        <taxon>Bacillati</taxon>
        <taxon>Bacillota</taxon>
        <taxon>Bacilli</taxon>
        <taxon>Bacillales</taxon>
        <taxon>Bacillaceae</taxon>
        <taxon>Niallia</taxon>
    </lineage>
</organism>
<keyword evidence="2" id="KW-0964">Secreted</keyword>
<evidence type="ECO:0000256" key="4">
    <source>
        <dbReference type="SAM" id="MobiDB-lite"/>
    </source>
</evidence>
<dbReference type="PATRIC" id="fig|1397.4.peg.5416"/>
<dbReference type="InterPro" id="IPR052052">
    <property type="entry name" value="Polysaccharide_Lyase_9"/>
</dbReference>
<dbReference type="PANTHER" id="PTHR40088:SF2">
    <property type="entry name" value="SECRETED SUGAR HYDROLASE"/>
    <property type="match status" value="1"/>
</dbReference>
<dbReference type="Pfam" id="PF07602">
    <property type="entry name" value="DUF1565"/>
    <property type="match status" value="1"/>
</dbReference>
<evidence type="ECO:0000259" key="6">
    <source>
        <dbReference type="SMART" id="SM00722"/>
    </source>
</evidence>
<evidence type="ECO:0000256" key="5">
    <source>
        <dbReference type="SAM" id="Phobius"/>
    </source>
</evidence>
<dbReference type="EMBL" id="LDPH01000008">
    <property type="protein sequence ID" value="KLV26530.1"/>
    <property type="molecule type" value="Genomic_DNA"/>
</dbReference>
<dbReference type="AlphaFoldDB" id="A0A0J1LC82"/>
<comment type="subcellular location">
    <subcellularLocation>
        <location evidence="1">Secreted</location>
    </subcellularLocation>
</comment>
<evidence type="ECO:0000256" key="1">
    <source>
        <dbReference type="ARBA" id="ARBA00004613"/>
    </source>
</evidence>
<keyword evidence="3" id="KW-0732">Signal</keyword>
<keyword evidence="5" id="KW-0812">Transmembrane</keyword>
<dbReference type="InterPro" id="IPR011050">
    <property type="entry name" value="Pectin_lyase_fold/virulence"/>
</dbReference>
<keyword evidence="5" id="KW-1133">Transmembrane helix</keyword>
<gene>
    <name evidence="7" type="ORF">ABW02_10515</name>
</gene>
<feature type="transmembrane region" description="Helical" evidence="5">
    <location>
        <begin position="6"/>
        <end position="22"/>
    </location>
</feature>
<evidence type="ECO:0000313" key="8">
    <source>
        <dbReference type="Proteomes" id="UP000036045"/>
    </source>
</evidence>
<dbReference type="GO" id="GO:0005576">
    <property type="term" value="C:extracellular region"/>
    <property type="evidence" value="ECO:0007669"/>
    <property type="project" value="UniProtKB-SubCell"/>
</dbReference>
<dbReference type="InterPro" id="IPR012334">
    <property type="entry name" value="Pectin_lyas_fold"/>
</dbReference>
<keyword evidence="5" id="KW-0472">Membrane</keyword>
<dbReference type="InterPro" id="IPR011459">
    <property type="entry name" value="DUF1565"/>
</dbReference>
<keyword evidence="8" id="KW-1185">Reference proteome</keyword>
<feature type="domain" description="Carbohydrate-binding/sugar hydrolysis" evidence="6">
    <location>
        <begin position="84"/>
        <end position="249"/>
    </location>
</feature>
<dbReference type="PANTHER" id="PTHR40088">
    <property type="entry name" value="PECTATE LYASE (EUROFUNG)"/>
    <property type="match status" value="1"/>
</dbReference>
<dbReference type="SUPFAM" id="SSF51126">
    <property type="entry name" value="Pectin lyase-like"/>
    <property type="match status" value="1"/>
</dbReference>